<keyword evidence="2" id="KW-1185">Reference proteome</keyword>
<dbReference type="Proteomes" id="UP000814140">
    <property type="component" value="Unassembled WGS sequence"/>
</dbReference>
<organism evidence="1 2">
    <name type="scientific">Artomyces pyxidatus</name>
    <dbReference type="NCBI Taxonomy" id="48021"/>
    <lineage>
        <taxon>Eukaryota</taxon>
        <taxon>Fungi</taxon>
        <taxon>Dikarya</taxon>
        <taxon>Basidiomycota</taxon>
        <taxon>Agaricomycotina</taxon>
        <taxon>Agaricomycetes</taxon>
        <taxon>Russulales</taxon>
        <taxon>Auriscalpiaceae</taxon>
        <taxon>Artomyces</taxon>
    </lineage>
</organism>
<protein>
    <submittedName>
        <fullName evidence="1">Uncharacterized protein</fullName>
    </submittedName>
</protein>
<accession>A0ACB8SZD1</accession>
<dbReference type="EMBL" id="MU277211">
    <property type="protein sequence ID" value="KAI0061593.1"/>
    <property type="molecule type" value="Genomic_DNA"/>
</dbReference>
<reference evidence="1" key="2">
    <citation type="journal article" date="2022" name="New Phytol.">
        <title>Evolutionary transition to the ectomycorrhizal habit in the genomes of a hyperdiverse lineage of mushroom-forming fungi.</title>
        <authorList>
            <person name="Looney B."/>
            <person name="Miyauchi S."/>
            <person name="Morin E."/>
            <person name="Drula E."/>
            <person name="Courty P.E."/>
            <person name="Kohler A."/>
            <person name="Kuo A."/>
            <person name="LaButti K."/>
            <person name="Pangilinan J."/>
            <person name="Lipzen A."/>
            <person name="Riley R."/>
            <person name="Andreopoulos W."/>
            <person name="He G."/>
            <person name="Johnson J."/>
            <person name="Nolan M."/>
            <person name="Tritt A."/>
            <person name="Barry K.W."/>
            <person name="Grigoriev I.V."/>
            <person name="Nagy L.G."/>
            <person name="Hibbett D."/>
            <person name="Henrissat B."/>
            <person name="Matheny P.B."/>
            <person name="Labbe J."/>
            <person name="Martin F.M."/>
        </authorList>
    </citation>
    <scope>NUCLEOTIDE SEQUENCE</scope>
    <source>
        <strain evidence="1">HHB10654</strain>
    </source>
</reference>
<gene>
    <name evidence="1" type="ORF">BV25DRAFT_724670</name>
</gene>
<evidence type="ECO:0000313" key="1">
    <source>
        <dbReference type="EMBL" id="KAI0061593.1"/>
    </source>
</evidence>
<reference evidence="1" key="1">
    <citation type="submission" date="2021-03" db="EMBL/GenBank/DDBJ databases">
        <authorList>
            <consortium name="DOE Joint Genome Institute"/>
            <person name="Ahrendt S."/>
            <person name="Looney B.P."/>
            <person name="Miyauchi S."/>
            <person name="Morin E."/>
            <person name="Drula E."/>
            <person name="Courty P.E."/>
            <person name="Chicoki N."/>
            <person name="Fauchery L."/>
            <person name="Kohler A."/>
            <person name="Kuo A."/>
            <person name="Labutti K."/>
            <person name="Pangilinan J."/>
            <person name="Lipzen A."/>
            <person name="Riley R."/>
            <person name="Andreopoulos W."/>
            <person name="He G."/>
            <person name="Johnson J."/>
            <person name="Barry K.W."/>
            <person name="Grigoriev I.V."/>
            <person name="Nagy L."/>
            <person name="Hibbett D."/>
            <person name="Henrissat B."/>
            <person name="Matheny P.B."/>
            <person name="Labbe J."/>
            <person name="Martin F."/>
        </authorList>
    </citation>
    <scope>NUCLEOTIDE SEQUENCE</scope>
    <source>
        <strain evidence="1">HHB10654</strain>
    </source>
</reference>
<comment type="caution">
    <text evidence="1">The sequence shown here is derived from an EMBL/GenBank/DDBJ whole genome shotgun (WGS) entry which is preliminary data.</text>
</comment>
<name>A0ACB8SZD1_9AGAM</name>
<evidence type="ECO:0000313" key="2">
    <source>
        <dbReference type="Proteomes" id="UP000814140"/>
    </source>
</evidence>
<proteinExistence type="predicted"/>
<sequence>MDQSPDPKTPPVSLLPTELLYEVFCYLPCHIADLLRARQKPETPTWLAVTQVCRYWRRVAYTCRELWAHIPLENKYWTKLALELSKDVPIVVEADEFKWMDRKAILTALKSAGRARTIKWTIAHDEPATAPKLPRLKSEPAQLLESFQLYFPQGDEDEDIYIFLPHDLLLGPFPRLREVKIRRATMLESSPFLSASSLVTLSLSETKVWRTYRRMVHTLRHLPNLQKLTMSDSIPRDVVTVEPIVLPQLLELDITDSLNSVKDLLEMIITPRCRRLELNCRIWRSETTYETVSANITAITTSRFSQAIIAGDSYQAVSFSYPPDDFQREGVAFIAEQPLLPNSLLPEHLCITLLTIDIEDDLELQEMIVAHTCSTLPLLHVKTLEVSSSVLERSCACILGLPYADVTQITVHGTTAGAFFLALDETQTGGVAGPHLPSLKTIVIERGDFISTHRENGTPFMCYVMDVMAARNEDPQYPPCKLVLRRCLVSAEMVAIMRKSGEIDWDGVFETELYLPLFTRGFFSREQSTDSRGW</sequence>